<evidence type="ECO:0000256" key="3">
    <source>
        <dbReference type="RuleBase" id="RU003718"/>
    </source>
</evidence>
<keyword evidence="7" id="KW-1185">Reference proteome</keyword>
<dbReference type="PROSITE" id="PS00375">
    <property type="entry name" value="UDPGT"/>
    <property type="match status" value="1"/>
</dbReference>
<evidence type="ECO:0000313" key="6">
    <source>
        <dbReference type="EMBL" id="GAA0172074.1"/>
    </source>
</evidence>
<keyword evidence="2 3" id="KW-0808">Transferase</keyword>
<dbReference type="InterPro" id="IPR058980">
    <property type="entry name" value="Glyco_transf_N"/>
</dbReference>
<dbReference type="GO" id="GO:0080044">
    <property type="term" value="F:quercetin 7-O-glucosyltransferase activity"/>
    <property type="evidence" value="ECO:0007669"/>
    <property type="project" value="TreeGrafter"/>
</dbReference>
<accession>A0AAV3R893</accession>
<dbReference type="CDD" id="cd03784">
    <property type="entry name" value="GT1_Gtf-like"/>
    <property type="match status" value="1"/>
</dbReference>
<reference evidence="6 7" key="1">
    <citation type="submission" date="2024-01" db="EMBL/GenBank/DDBJ databases">
        <title>The complete chloroplast genome sequence of Lithospermum erythrorhizon: insights into the phylogenetic relationship among Boraginaceae species and the maternal lineages of purple gromwells.</title>
        <authorList>
            <person name="Okada T."/>
            <person name="Watanabe K."/>
        </authorList>
    </citation>
    <scope>NUCLEOTIDE SEQUENCE [LARGE SCALE GENOMIC DNA]</scope>
</reference>
<feature type="domain" description="Glycosyltransferase N-terminal" evidence="5">
    <location>
        <begin position="13"/>
        <end position="158"/>
    </location>
</feature>
<dbReference type="Pfam" id="PF26168">
    <property type="entry name" value="Glyco_transf_N"/>
    <property type="match status" value="1"/>
</dbReference>
<dbReference type="GO" id="GO:0080043">
    <property type="term" value="F:quercetin 3-O-glucosyltransferase activity"/>
    <property type="evidence" value="ECO:0007669"/>
    <property type="project" value="TreeGrafter"/>
</dbReference>
<evidence type="ECO:0000313" key="7">
    <source>
        <dbReference type="Proteomes" id="UP001454036"/>
    </source>
</evidence>
<evidence type="ECO:0000259" key="5">
    <source>
        <dbReference type="Pfam" id="PF26168"/>
    </source>
</evidence>
<dbReference type="PANTHER" id="PTHR11926">
    <property type="entry name" value="GLUCOSYL/GLUCURONOSYL TRANSFERASES"/>
    <property type="match status" value="1"/>
</dbReference>
<dbReference type="Gene3D" id="3.40.50.2000">
    <property type="entry name" value="Glycogen Phosphorylase B"/>
    <property type="match status" value="2"/>
</dbReference>
<dbReference type="EC" id="2.4.1.-" evidence="4"/>
<dbReference type="InterPro" id="IPR035595">
    <property type="entry name" value="UDP_glycos_trans_CS"/>
</dbReference>
<dbReference type="SUPFAM" id="SSF53756">
    <property type="entry name" value="UDP-Glycosyltransferase/glycogen phosphorylase"/>
    <property type="match status" value="1"/>
</dbReference>
<dbReference type="FunFam" id="3.40.50.2000:FF:000019">
    <property type="entry name" value="Glycosyltransferase"/>
    <property type="match status" value="1"/>
</dbReference>
<name>A0AAV3R893_LITER</name>
<dbReference type="PANTHER" id="PTHR11926:SF1560">
    <property type="entry name" value="UDP-GLYCOSYLTRANSFERASE 74E1-RELATED"/>
    <property type="match status" value="1"/>
</dbReference>
<dbReference type="Pfam" id="PF00201">
    <property type="entry name" value="UDPGT"/>
    <property type="match status" value="1"/>
</dbReference>
<evidence type="ECO:0000256" key="4">
    <source>
        <dbReference type="RuleBase" id="RU362057"/>
    </source>
</evidence>
<evidence type="ECO:0000256" key="2">
    <source>
        <dbReference type="ARBA" id="ARBA00022679"/>
    </source>
</evidence>
<organism evidence="6 7">
    <name type="scientific">Lithospermum erythrorhizon</name>
    <name type="common">Purple gromwell</name>
    <name type="synonym">Lithospermum officinale var. erythrorhizon</name>
    <dbReference type="NCBI Taxonomy" id="34254"/>
    <lineage>
        <taxon>Eukaryota</taxon>
        <taxon>Viridiplantae</taxon>
        <taxon>Streptophyta</taxon>
        <taxon>Embryophyta</taxon>
        <taxon>Tracheophyta</taxon>
        <taxon>Spermatophyta</taxon>
        <taxon>Magnoliopsida</taxon>
        <taxon>eudicotyledons</taxon>
        <taxon>Gunneridae</taxon>
        <taxon>Pentapetalae</taxon>
        <taxon>asterids</taxon>
        <taxon>lamiids</taxon>
        <taxon>Boraginales</taxon>
        <taxon>Boraginaceae</taxon>
        <taxon>Boraginoideae</taxon>
        <taxon>Lithospermeae</taxon>
        <taxon>Lithospermum</taxon>
    </lineage>
</organism>
<proteinExistence type="inferred from homology"/>
<sequence length="469" mass="52538">MSSSKDVLSGSHILSIPFPLQGHVNPVVQFSKLLASNGLKVTILTTTSTIPMSMQTETATSISFESIFDDPCKEIESKDYYDAFIKTFQVSVSRNLEKLVEKFACSGYPVKVIVYDAHTPWILELAHKVGIKGAAFYTDSCSVSAALYHFQNGTLKFLLEEGGRSVVELPCLPEMRINDLPSFLSDQDSYPSLLEFVLFSNLNYGKADWLLFNTFDELEQEVVNWMRKQWPIKTIGPLIPSKFFENKLINDDKDYGLNLFSFSNSNCYMKWLDSKEQDSVAYVSFGSLSIQSEELMNEIALGLQNSKCNFLWVVLESEGSKLPIDFKAHQHLEGRGMIVSWCSQLEVLAHKSVGCFVTHSGWNSTLEALTLGVPMVAMPNMADQPTNSKFVVDVWGVGVSAKAGENGIVGREEVEKCVKEVLEGDKRIELRQNALRWKKLANEAVNGGSSEKNFKEFISEVYDLDRVLL</sequence>
<protein>
    <recommendedName>
        <fullName evidence="4">Glycosyltransferase</fullName>
        <ecNumber evidence="4">2.4.1.-</ecNumber>
    </recommendedName>
</protein>
<dbReference type="InterPro" id="IPR002213">
    <property type="entry name" value="UDP_glucos_trans"/>
</dbReference>
<dbReference type="Proteomes" id="UP001454036">
    <property type="component" value="Unassembled WGS sequence"/>
</dbReference>
<comment type="similarity">
    <text evidence="1 3">Belongs to the UDP-glycosyltransferase family.</text>
</comment>
<gene>
    <name evidence="6" type="ORF">LIER_25972</name>
</gene>
<comment type="caution">
    <text evidence="6">The sequence shown here is derived from an EMBL/GenBank/DDBJ whole genome shotgun (WGS) entry which is preliminary data.</text>
</comment>
<dbReference type="AlphaFoldDB" id="A0AAV3R893"/>
<keyword evidence="3" id="KW-0328">Glycosyltransferase</keyword>
<evidence type="ECO:0000256" key="1">
    <source>
        <dbReference type="ARBA" id="ARBA00009995"/>
    </source>
</evidence>
<dbReference type="EMBL" id="BAABME010007944">
    <property type="protein sequence ID" value="GAA0172074.1"/>
    <property type="molecule type" value="Genomic_DNA"/>
</dbReference>